<dbReference type="EMBL" id="BAAAUG010000208">
    <property type="protein sequence ID" value="GAA3149543.1"/>
    <property type="molecule type" value="Genomic_DNA"/>
</dbReference>
<sequence length="68" mass="7147">MGSDGSRSGPRPQREPVCASCGRPVGTAIKRRKVLGAYVPVWGPGPCHNPQCEACVESEPAPARSDDD</sequence>
<protein>
    <submittedName>
        <fullName evidence="1">Uncharacterized protein</fullName>
    </submittedName>
</protein>
<evidence type="ECO:0000313" key="2">
    <source>
        <dbReference type="Proteomes" id="UP001501637"/>
    </source>
</evidence>
<keyword evidence="2" id="KW-1185">Reference proteome</keyword>
<comment type="caution">
    <text evidence="1">The sequence shown here is derived from an EMBL/GenBank/DDBJ whole genome shotgun (WGS) entry which is preliminary data.</text>
</comment>
<organism evidence="1 2">
    <name type="scientific">Streptomyces rectiviolaceus</name>
    <dbReference type="NCBI Taxonomy" id="332591"/>
    <lineage>
        <taxon>Bacteria</taxon>
        <taxon>Bacillati</taxon>
        <taxon>Actinomycetota</taxon>
        <taxon>Actinomycetes</taxon>
        <taxon>Kitasatosporales</taxon>
        <taxon>Streptomycetaceae</taxon>
        <taxon>Streptomyces</taxon>
    </lineage>
</organism>
<accession>A0ABP6NIC2</accession>
<gene>
    <name evidence="1" type="ORF">GCM10010449_79990</name>
</gene>
<dbReference type="RefSeq" id="WP_344530062.1">
    <property type="nucleotide sequence ID" value="NZ_BAAAUG010000208.1"/>
</dbReference>
<evidence type="ECO:0000313" key="1">
    <source>
        <dbReference type="EMBL" id="GAA3149543.1"/>
    </source>
</evidence>
<reference evidence="2" key="1">
    <citation type="journal article" date="2019" name="Int. J. Syst. Evol. Microbiol.">
        <title>The Global Catalogue of Microorganisms (GCM) 10K type strain sequencing project: providing services to taxonomists for standard genome sequencing and annotation.</title>
        <authorList>
            <consortium name="The Broad Institute Genomics Platform"/>
            <consortium name="The Broad Institute Genome Sequencing Center for Infectious Disease"/>
            <person name="Wu L."/>
            <person name="Ma J."/>
        </authorList>
    </citation>
    <scope>NUCLEOTIDE SEQUENCE [LARGE SCALE GENOMIC DNA]</scope>
    <source>
        <strain evidence="2">JCM 9092</strain>
    </source>
</reference>
<name>A0ABP6NIC2_9ACTN</name>
<dbReference type="Proteomes" id="UP001501637">
    <property type="component" value="Unassembled WGS sequence"/>
</dbReference>
<proteinExistence type="predicted"/>